<comment type="caution">
    <text evidence="2">The sequence shown here is derived from an EMBL/GenBank/DDBJ whole genome shotgun (WGS) entry which is preliminary data.</text>
</comment>
<reference evidence="2" key="2">
    <citation type="journal article" date="2023" name="IMA Fungus">
        <title>Comparative genomic study of the Penicillium genus elucidates a diverse pangenome and 15 lateral gene transfer events.</title>
        <authorList>
            <person name="Petersen C."/>
            <person name="Sorensen T."/>
            <person name="Nielsen M.R."/>
            <person name="Sondergaard T.E."/>
            <person name="Sorensen J.L."/>
            <person name="Fitzpatrick D.A."/>
            <person name="Frisvad J.C."/>
            <person name="Nielsen K.L."/>
        </authorList>
    </citation>
    <scope>NUCLEOTIDE SEQUENCE</scope>
    <source>
        <strain evidence="2">IBT 19713</strain>
    </source>
</reference>
<sequence length="98" mass="10488">MGPASSHAAQRAAQVEPAVGVPADSLNNIPDSQPANAASSAVSSADEYRPLTTILDPHIGFSMGNTSGVMDSDFFHNQYQGMGDWLLRDLDWNTDVPW</sequence>
<keyword evidence="3" id="KW-1185">Reference proteome</keyword>
<evidence type="ECO:0000313" key="3">
    <source>
        <dbReference type="Proteomes" id="UP001150941"/>
    </source>
</evidence>
<evidence type="ECO:0000256" key="1">
    <source>
        <dbReference type="SAM" id="MobiDB-lite"/>
    </source>
</evidence>
<dbReference type="GeneID" id="83201285"/>
<dbReference type="Proteomes" id="UP001150941">
    <property type="component" value="Unassembled WGS sequence"/>
</dbReference>
<dbReference type="EMBL" id="JAPQKS010000003">
    <property type="protein sequence ID" value="KAJ5240066.1"/>
    <property type="molecule type" value="Genomic_DNA"/>
</dbReference>
<protein>
    <submittedName>
        <fullName evidence="2">Uncharacterized protein</fullName>
    </submittedName>
</protein>
<feature type="compositionally biased region" description="Low complexity" evidence="1">
    <location>
        <begin position="32"/>
        <end position="45"/>
    </location>
</feature>
<accession>A0A9W9TST4</accession>
<organism evidence="2 3">
    <name type="scientific">Penicillium chermesinum</name>
    <dbReference type="NCBI Taxonomy" id="63820"/>
    <lineage>
        <taxon>Eukaryota</taxon>
        <taxon>Fungi</taxon>
        <taxon>Dikarya</taxon>
        <taxon>Ascomycota</taxon>
        <taxon>Pezizomycotina</taxon>
        <taxon>Eurotiomycetes</taxon>
        <taxon>Eurotiomycetidae</taxon>
        <taxon>Eurotiales</taxon>
        <taxon>Aspergillaceae</taxon>
        <taxon>Penicillium</taxon>
    </lineage>
</organism>
<name>A0A9W9TST4_9EURO</name>
<proteinExistence type="predicted"/>
<evidence type="ECO:0000313" key="2">
    <source>
        <dbReference type="EMBL" id="KAJ5240066.1"/>
    </source>
</evidence>
<dbReference type="AlphaFoldDB" id="A0A9W9TST4"/>
<feature type="region of interest" description="Disordered" evidence="1">
    <location>
        <begin position="1"/>
        <end position="45"/>
    </location>
</feature>
<gene>
    <name evidence="2" type="ORF">N7468_004685</name>
</gene>
<reference evidence="2" key="1">
    <citation type="submission" date="2022-11" db="EMBL/GenBank/DDBJ databases">
        <authorList>
            <person name="Petersen C."/>
        </authorList>
    </citation>
    <scope>NUCLEOTIDE SEQUENCE</scope>
    <source>
        <strain evidence="2">IBT 19713</strain>
    </source>
</reference>
<dbReference type="RefSeq" id="XP_058332985.1">
    <property type="nucleotide sequence ID" value="XM_058473982.1"/>
</dbReference>